<proteinExistence type="predicted"/>
<dbReference type="Proteomes" id="UP000634136">
    <property type="component" value="Unassembled WGS sequence"/>
</dbReference>
<evidence type="ECO:0000313" key="1">
    <source>
        <dbReference type="EMBL" id="KAF7835282.1"/>
    </source>
</evidence>
<gene>
    <name evidence="1" type="ORF">G2W53_010141</name>
</gene>
<evidence type="ECO:0000313" key="2">
    <source>
        <dbReference type="Proteomes" id="UP000634136"/>
    </source>
</evidence>
<name>A0A834WZ44_9FABA</name>
<organism evidence="1 2">
    <name type="scientific">Senna tora</name>
    <dbReference type="NCBI Taxonomy" id="362788"/>
    <lineage>
        <taxon>Eukaryota</taxon>
        <taxon>Viridiplantae</taxon>
        <taxon>Streptophyta</taxon>
        <taxon>Embryophyta</taxon>
        <taxon>Tracheophyta</taxon>
        <taxon>Spermatophyta</taxon>
        <taxon>Magnoliopsida</taxon>
        <taxon>eudicotyledons</taxon>
        <taxon>Gunneridae</taxon>
        <taxon>Pentapetalae</taxon>
        <taxon>rosids</taxon>
        <taxon>fabids</taxon>
        <taxon>Fabales</taxon>
        <taxon>Fabaceae</taxon>
        <taxon>Caesalpinioideae</taxon>
        <taxon>Cassia clade</taxon>
        <taxon>Senna</taxon>
    </lineage>
</organism>
<reference evidence="1" key="1">
    <citation type="submission" date="2020-09" db="EMBL/GenBank/DDBJ databases">
        <title>Genome-Enabled Discovery of Anthraquinone Biosynthesis in Senna tora.</title>
        <authorList>
            <person name="Kang S.-H."/>
            <person name="Pandey R.P."/>
            <person name="Lee C.-M."/>
            <person name="Sim J.-S."/>
            <person name="Jeong J.-T."/>
            <person name="Choi B.-S."/>
            <person name="Jung M."/>
            <person name="Ginzburg D."/>
            <person name="Zhao K."/>
            <person name="Won S.Y."/>
            <person name="Oh T.-J."/>
            <person name="Yu Y."/>
            <person name="Kim N.-H."/>
            <person name="Lee O.R."/>
            <person name="Lee T.-H."/>
            <person name="Bashyal P."/>
            <person name="Kim T.-S."/>
            <person name="Lee W.-H."/>
            <person name="Kawkins C."/>
            <person name="Kim C.-K."/>
            <person name="Kim J.S."/>
            <person name="Ahn B.O."/>
            <person name="Rhee S.Y."/>
            <person name="Sohng J.K."/>
        </authorList>
    </citation>
    <scope>NUCLEOTIDE SEQUENCE</scope>
    <source>
        <tissue evidence="1">Leaf</tissue>
    </source>
</reference>
<keyword evidence="2" id="KW-1185">Reference proteome</keyword>
<dbReference type="EMBL" id="JAAIUW010000004">
    <property type="protein sequence ID" value="KAF7835282.1"/>
    <property type="molecule type" value="Genomic_DNA"/>
</dbReference>
<protein>
    <submittedName>
        <fullName evidence="1">Uncharacterized protein</fullName>
    </submittedName>
</protein>
<dbReference type="AlphaFoldDB" id="A0A834WZ44"/>
<sequence>MASHPPQVNLTTDLSLAQPSSLIWIKRCSRWGSKAPVSLGEVVAALDAAKAVVALEEAICSQCC</sequence>
<accession>A0A834WZ44</accession>
<comment type="caution">
    <text evidence="1">The sequence shown here is derived from an EMBL/GenBank/DDBJ whole genome shotgun (WGS) entry which is preliminary data.</text>
</comment>